<feature type="region of interest" description="Disordered" evidence="5">
    <location>
        <begin position="34"/>
        <end position="64"/>
    </location>
</feature>
<dbReference type="Proteomes" id="UP000553963">
    <property type="component" value="Unassembled WGS sequence"/>
</dbReference>
<dbReference type="AlphaFoldDB" id="A0A840ANV0"/>
<dbReference type="SUPFAM" id="SSF54427">
    <property type="entry name" value="NTF2-like"/>
    <property type="match status" value="1"/>
</dbReference>
<dbReference type="GO" id="GO:0030150">
    <property type="term" value="P:protein import into mitochondrial matrix"/>
    <property type="evidence" value="ECO:0007669"/>
    <property type="project" value="TreeGrafter"/>
</dbReference>
<evidence type="ECO:0000256" key="5">
    <source>
        <dbReference type="SAM" id="MobiDB-lite"/>
    </source>
</evidence>
<feature type="domain" description="Tim44-like" evidence="7">
    <location>
        <begin position="105"/>
        <end position="251"/>
    </location>
</feature>
<evidence type="ECO:0000313" key="8">
    <source>
        <dbReference type="EMBL" id="MBB3931024.1"/>
    </source>
</evidence>
<keyword evidence="6" id="KW-0812">Transmembrane</keyword>
<comment type="similarity">
    <text evidence="2">Belongs to the Tim44 family.</text>
</comment>
<dbReference type="InterPro" id="IPR032710">
    <property type="entry name" value="NTF2-like_dom_sf"/>
</dbReference>
<evidence type="ECO:0000259" key="7">
    <source>
        <dbReference type="SMART" id="SM00978"/>
    </source>
</evidence>
<dbReference type="PANTHER" id="PTHR10721">
    <property type="entry name" value="MITOCHONDRIAL IMPORT INNER MEMBRANE TRANSLOCASE SUBUNIT TIM44"/>
    <property type="match status" value="1"/>
</dbReference>
<evidence type="ECO:0000256" key="6">
    <source>
        <dbReference type="SAM" id="Phobius"/>
    </source>
</evidence>
<gene>
    <name evidence="8" type="ORF">GGR25_002074</name>
</gene>
<dbReference type="PIRSF" id="PIRSF031890">
    <property type="entry name" value="UCP031890_transporter_Tim44"/>
    <property type="match status" value="1"/>
</dbReference>
<dbReference type="EMBL" id="JACIDS010000003">
    <property type="protein sequence ID" value="MBB3931024.1"/>
    <property type="molecule type" value="Genomic_DNA"/>
</dbReference>
<dbReference type="GO" id="GO:0016020">
    <property type="term" value="C:membrane"/>
    <property type="evidence" value="ECO:0007669"/>
    <property type="project" value="UniProtKB-SubCell"/>
</dbReference>
<dbReference type="InterPro" id="IPR016985">
    <property type="entry name" value="UCP031890_Tim44-rel"/>
</dbReference>
<dbReference type="RefSeq" id="WP_183398710.1">
    <property type="nucleotide sequence ID" value="NZ_JACIDS010000003.1"/>
</dbReference>
<organism evidence="8 9">
    <name type="scientific">Kaistia hirudinis</name>
    <dbReference type="NCBI Taxonomy" id="1293440"/>
    <lineage>
        <taxon>Bacteria</taxon>
        <taxon>Pseudomonadati</taxon>
        <taxon>Pseudomonadota</taxon>
        <taxon>Alphaproteobacteria</taxon>
        <taxon>Hyphomicrobiales</taxon>
        <taxon>Kaistiaceae</taxon>
        <taxon>Kaistia</taxon>
    </lineage>
</organism>
<dbReference type="NCBIfam" id="NF033779">
    <property type="entry name" value="Tim44_TimA_adap"/>
    <property type="match status" value="1"/>
</dbReference>
<proteinExistence type="inferred from homology"/>
<evidence type="ECO:0000256" key="4">
    <source>
        <dbReference type="ARBA" id="ARBA00023136"/>
    </source>
</evidence>
<accession>A0A840ANV0</accession>
<keyword evidence="4 6" id="KW-0472">Membrane</keyword>
<dbReference type="PANTHER" id="PTHR10721:SF1">
    <property type="entry name" value="MITOCHONDRIAL IMPORT INNER MEMBRANE TRANSLOCASE SUBUNIT TIM44"/>
    <property type="match status" value="1"/>
</dbReference>
<evidence type="ECO:0000256" key="3">
    <source>
        <dbReference type="ARBA" id="ARBA00022946"/>
    </source>
</evidence>
<dbReference type="InterPro" id="IPR007379">
    <property type="entry name" value="Tim44-like_dom"/>
</dbReference>
<evidence type="ECO:0000256" key="2">
    <source>
        <dbReference type="ARBA" id="ARBA00009597"/>
    </source>
</evidence>
<evidence type="ECO:0000256" key="1">
    <source>
        <dbReference type="ARBA" id="ARBA00004370"/>
    </source>
</evidence>
<keyword evidence="3" id="KW-0809">Transit peptide</keyword>
<reference evidence="8 9" key="1">
    <citation type="submission" date="2020-08" db="EMBL/GenBank/DDBJ databases">
        <title>Genomic Encyclopedia of Type Strains, Phase IV (KMG-IV): sequencing the most valuable type-strain genomes for metagenomic binning, comparative biology and taxonomic classification.</title>
        <authorList>
            <person name="Goeker M."/>
        </authorList>
    </citation>
    <scope>NUCLEOTIDE SEQUENCE [LARGE SCALE GENOMIC DNA]</scope>
    <source>
        <strain evidence="8 9">DSM 25966</strain>
    </source>
</reference>
<feature type="transmembrane region" description="Helical" evidence="6">
    <location>
        <begin position="6"/>
        <end position="23"/>
    </location>
</feature>
<comment type="subcellular location">
    <subcellularLocation>
        <location evidence="1">Membrane</location>
    </subcellularLocation>
</comment>
<keyword evidence="9" id="KW-1185">Reference proteome</keyword>
<evidence type="ECO:0000313" key="9">
    <source>
        <dbReference type="Proteomes" id="UP000553963"/>
    </source>
</evidence>
<dbReference type="Gene3D" id="3.10.450.240">
    <property type="match status" value="1"/>
</dbReference>
<comment type="caution">
    <text evidence="8">The sequence shown here is derived from an EMBL/GenBank/DDBJ whole genome shotgun (WGS) entry which is preliminary data.</text>
</comment>
<sequence length="253" mass="27137">MNGFVDIYTLIFLVLAVVIFFKLRSVLGQRTGTERPPFDPFARRKARTADDKPAEGEVIDVKPASSGAENDNVVALPRPEGAASPAAGAATDERITAVVPADSPAAAGLASILLADASFDPRQFLDGARSAYEIIITAFARGDRKALKPLLGRDVYDGFAGAIDERERRGETVEFNFVGIDKAEIVEAVLKDRTAQVTVRFGSKLVSVTRDKGGEVVDGDPIAVADVTDIWTFARDVTSRDPNWALVATETVE</sequence>
<name>A0A840ANV0_9HYPH</name>
<keyword evidence="6" id="KW-1133">Transmembrane helix</keyword>
<protein>
    <submittedName>
        <fullName evidence="8">Putative lipid-binding transport protein (Tim44 family)</fullName>
    </submittedName>
</protein>
<dbReference type="GO" id="GO:0051087">
    <property type="term" value="F:protein-folding chaperone binding"/>
    <property type="evidence" value="ECO:0007669"/>
    <property type="project" value="TreeGrafter"/>
</dbReference>
<dbReference type="InterPro" id="IPR039544">
    <property type="entry name" value="Tim44-like"/>
</dbReference>
<dbReference type="SMART" id="SM00978">
    <property type="entry name" value="Tim44"/>
    <property type="match status" value="1"/>
</dbReference>
<dbReference type="Pfam" id="PF04280">
    <property type="entry name" value="Tim44"/>
    <property type="match status" value="1"/>
</dbReference>